<dbReference type="PANTHER" id="PTHR34477">
    <property type="entry name" value="UPF0213 PROTEIN YHBQ"/>
    <property type="match status" value="1"/>
</dbReference>
<dbReference type="InterPro" id="IPR000305">
    <property type="entry name" value="GIY-YIG_endonuc"/>
</dbReference>
<name>A0A6L9MTQ1_9ALTE</name>
<dbReference type="Proteomes" id="UP000478837">
    <property type="component" value="Unassembled WGS sequence"/>
</dbReference>
<dbReference type="SUPFAM" id="SSF82771">
    <property type="entry name" value="GIY-YIG endonuclease"/>
    <property type="match status" value="1"/>
</dbReference>
<evidence type="ECO:0000256" key="1">
    <source>
        <dbReference type="ARBA" id="ARBA00007435"/>
    </source>
</evidence>
<dbReference type="EMBL" id="JAAAWP010000004">
    <property type="protein sequence ID" value="NDW21632.1"/>
    <property type="molecule type" value="Genomic_DNA"/>
</dbReference>
<dbReference type="Gene3D" id="3.40.1440.10">
    <property type="entry name" value="GIY-YIG endonuclease"/>
    <property type="match status" value="1"/>
</dbReference>
<comment type="similarity">
    <text evidence="1">Belongs to the UPF0213 family.</text>
</comment>
<evidence type="ECO:0000313" key="3">
    <source>
        <dbReference type="EMBL" id="NDW21632.1"/>
    </source>
</evidence>
<dbReference type="InterPro" id="IPR050190">
    <property type="entry name" value="UPF0213_domain"/>
</dbReference>
<dbReference type="CDD" id="cd10456">
    <property type="entry name" value="GIY-YIG_UPF0213"/>
    <property type="match status" value="1"/>
</dbReference>
<dbReference type="Pfam" id="PF01541">
    <property type="entry name" value="GIY-YIG"/>
    <property type="match status" value="1"/>
</dbReference>
<dbReference type="AlphaFoldDB" id="A0A6L9MTQ1"/>
<reference evidence="3 4" key="1">
    <citation type="submission" date="2020-01" db="EMBL/GenBank/DDBJ databases">
        <title>Genomes of bacteria type strains.</title>
        <authorList>
            <person name="Chen J."/>
            <person name="Zhu S."/>
            <person name="Yang J."/>
        </authorList>
    </citation>
    <scope>NUCLEOTIDE SEQUENCE [LARGE SCALE GENOMIC DNA]</scope>
    <source>
        <strain evidence="3 4">LMG 22958</strain>
    </source>
</reference>
<protein>
    <submittedName>
        <fullName evidence="3">GIY-YIG nuclease family protein</fullName>
    </submittedName>
</protein>
<dbReference type="InterPro" id="IPR035901">
    <property type="entry name" value="GIY-YIG_endonuc_sf"/>
</dbReference>
<evidence type="ECO:0000259" key="2">
    <source>
        <dbReference type="PROSITE" id="PS50164"/>
    </source>
</evidence>
<sequence>MKTHEEPDVNEVNKESRWYLYLIENKLGQLYTGITTDPARRIAQHRGEKPGGAKALKGKSPLAFRAIFELNSKSDAAKLECRIKKLSRVQKDKIIQTGLLPLTSTEEPSPSSTLRAIRQVQHL</sequence>
<feature type="domain" description="GIY-YIG" evidence="2">
    <location>
        <begin position="16"/>
        <end position="93"/>
    </location>
</feature>
<keyword evidence="4" id="KW-1185">Reference proteome</keyword>
<gene>
    <name evidence="3" type="ORF">GTW09_08895</name>
</gene>
<dbReference type="PANTHER" id="PTHR34477:SF1">
    <property type="entry name" value="UPF0213 PROTEIN YHBQ"/>
    <property type="match status" value="1"/>
</dbReference>
<comment type="caution">
    <text evidence="3">The sequence shown here is derived from an EMBL/GenBank/DDBJ whole genome shotgun (WGS) entry which is preliminary data.</text>
</comment>
<organism evidence="3 4">
    <name type="scientific">Alteromonas hispanica</name>
    <dbReference type="NCBI Taxonomy" id="315421"/>
    <lineage>
        <taxon>Bacteria</taxon>
        <taxon>Pseudomonadati</taxon>
        <taxon>Pseudomonadota</taxon>
        <taxon>Gammaproteobacteria</taxon>
        <taxon>Alteromonadales</taxon>
        <taxon>Alteromonadaceae</taxon>
        <taxon>Alteromonas/Salinimonas group</taxon>
        <taxon>Alteromonas</taxon>
    </lineage>
</organism>
<evidence type="ECO:0000313" key="4">
    <source>
        <dbReference type="Proteomes" id="UP000478837"/>
    </source>
</evidence>
<proteinExistence type="inferred from homology"/>
<accession>A0A6L9MTQ1</accession>
<dbReference type="PROSITE" id="PS50164">
    <property type="entry name" value="GIY_YIG"/>
    <property type="match status" value="1"/>
</dbReference>